<sequence length="257" mass="28845">MLNKPILFLAVGLLYYGTGCQTEAPVEEPELSNSAQLLGKALEAHGWDDVTAPGFEFTFRDHSYNYATAGERYRYTRTLVKGDTTTVDQLTNSGFTRRINEQVAIVADSMAVKYSNSINSVIYFATLPVKLMDPAVNLTDDGTTTVKGQKYRLLRIDFNEAGGGEDYDDNFLYWINDDTGRIDYLAYDYERDEGGVRFRSARNQREVAGVLFQDYVNYSAPVGTSLNDLAALWEADELAELSRIELENIASIPTTWE</sequence>
<dbReference type="Pfam" id="PF20113">
    <property type="entry name" value="DUF6503"/>
    <property type="match status" value="1"/>
</dbReference>
<evidence type="ECO:0000313" key="1">
    <source>
        <dbReference type="EMBL" id="NJC25131.1"/>
    </source>
</evidence>
<dbReference type="Proteomes" id="UP000770785">
    <property type="component" value="Unassembled WGS sequence"/>
</dbReference>
<dbReference type="RefSeq" id="WP_168035899.1">
    <property type="nucleotide sequence ID" value="NZ_JAATJH010000001.1"/>
</dbReference>
<keyword evidence="2" id="KW-1185">Reference proteome</keyword>
<name>A0ABX0X806_9BACT</name>
<dbReference type="EMBL" id="JAATJH010000001">
    <property type="protein sequence ID" value="NJC25131.1"/>
    <property type="molecule type" value="Genomic_DNA"/>
</dbReference>
<evidence type="ECO:0000313" key="2">
    <source>
        <dbReference type="Proteomes" id="UP000770785"/>
    </source>
</evidence>
<comment type="caution">
    <text evidence="1">The sequence shown here is derived from an EMBL/GenBank/DDBJ whole genome shotgun (WGS) entry which is preliminary data.</text>
</comment>
<accession>A0ABX0X806</accession>
<proteinExistence type="predicted"/>
<reference evidence="1 2" key="1">
    <citation type="submission" date="2020-03" db="EMBL/GenBank/DDBJ databases">
        <title>Genomic Encyclopedia of Type Strains, Phase IV (KMG-IV): sequencing the most valuable type-strain genomes for metagenomic binning, comparative biology and taxonomic classification.</title>
        <authorList>
            <person name="Goeker M."/>
        </authorList>
    </citation>
    <scope>NUCLEOTIDE SEQUENCE [LARGE SCALE GENOMIC DNA]</scope>
    <source>
        <strain evidence="1 2">DSM 105096</strain>
    </source>
</reference>
<gene>
    <name evidence="1" type="ORF">GGR27_000612</name>
</gene>
<dbReference type="InterPro" id="IPR045444">
    <property type="entry name" value="DUF6503"/>
</dbReference>
<organism evidence="1 2">
    <name type="scientific">Neolewinella antarctica</name>
    <dbReference type="NCBI Taxonomy" id="442734"/>
    <lineage>
        <taxon>Bacteria</taxon>
        <taxon>Pseudomonadati</taxon>
        <taxon>Bacteroidota</taxon>
        <taxon>Saprospiria</taxon>
        <taxon>Saprospirales</taxon>
        <taxon>Lewinellaceae</taxon>
        <taxon>Neolewinella</taxon>
    </lineage>
</organism>
<protein>
    <submittedName>
        <fullName evidence="1">Uncharacterized protein</fullName>
    </submittedName>
</protein>